<evidence type="ECO:0000256" key="4">
    <source>
        <dbReference type="SAM" id="MobiDB-lite"/>
    </source>
</evidence>
<feature type="domain" description="Cullin N-terminal" evidence="5">
    <location>
        <begin position="26"/>
        <end position="326"/>
    </location>
</feature>
<dbReference type="RefSeq" id="XP_013758663.1">
    <property type="nucleotide sequence ID" value="XM_013903209.1"/>
</dbReference>
<dbReference type="EMBL" id="GL349451">
    <property type="protein sequence ID" value="KNC48379.1"/>
    <property type="molecule type" value="Genomic_DNA"/>
</dbReference>
<dbReference type="FunFam" id="1.20.1310.10:FF:000006">
    <property type="entry name" value="Cullin 3"/>
    <property type="match status" value="1"/>
</dbReference>
<dbReference type="STRING" id="461836.A0A0L0D7P4"/>
<dbReference type="GO" id="GO:0031625">
    <property type="term" value="F:ubiquitin protein ligase binding"/>
    <property type="evidence" value="ECO:0007669"/>
    <property type="project" value="InterPro"/>
</dbReference>
<dbReference type="SUPFAM" id="SSF74788">
    <property type="entry name" value="Cullin repeat-like"/>
    <property type="match status" value="1"/>
</dbReference>
<dbReference type="OrthoDB" id="27073at2759"/>
<organism evidence="6 7">
    <name type="scientific">Thecamonas trahens ATCC 50062</name>
    <dbReference type="NCBI Taxonomy" id="461836"/>
    <lineage>
        <taxon>Eukaryota</taxon>
        <taxon>Apusozoa</taxon>
        <taxon>Apusomonadida</taxon>
        <taxon>Apusomonadidae</taxon>
        <taxon>Thecamonas</taxon>
    </lineage>
</organism>
<dbReference type="InterPro" id="IPR016159">
    <property type="entry name" value="Cullin_repeat-like_dom_sf"/>
</dbReference>
<sequence>MPGKLRMSMREFRKVQMEPSHAEATWELLKNAIRQIHSQNASGLSFEELYRNAYNLVLHKYGSMLYNGLRDVVGAHLRKVAEEVASLTDGSDFVLGVDKAWADHSLSMIMIRDILLYMDRAYVENKGIKPVYQLGLQLFCTTVIQHPRVEARLSAALLDIITAEREGQIVDRELVKRMTEMYVALGEDSLSVYKQYFETPFLLQSREYYQNEALAYIADNSAAAHLRRAAARLDEERSRVAHCLDASTEAAILAVVDTEFIANHMKTIVNMDRFGLSAMLDGQRVDELELTYTLLERVAGGRELLLDALTEYIVSKGKLLVADKMMEAKNGPRSAIPRRGLPASSSPRKSTTSFSATPFMPTASTRPPSTRPLRRLSTSTRARPSTSRSLLTVN</sequence>
<proteinExistence type="inferred from homology"/>
<feature type="region of interest" description="Disordered" evidence="4">
    <location>
        <begin position="330"/>
        <end position="394"/>
    </location>
</feature>
<accession>A0A0L0D7P4</accession>
<gene>
    <name evidence="6" type="ORF">AMSG_11828</name>
</gene>
<dbReference type="GeneID" id="25569743"/>
<keyword evidence="2" id="KW-1017">Isopeptide bond</keyword>
<dbReference type="eggNOG" id="KOG2166">
    <property type="taxonomic scope" value="Eukaryota"/>
</dbReference>
<evidence type="ECO:0000313" key="6">
    <source>
        <dbReference type="EMBL" id="KNC48379.1"/>
    </source>
</evidence>
<dbReference type="InterPro" id="IPR001373">
    <property type="entry name" value="Cullin_N"/>
</dbReference>
<evidence type="ECO:0000256" key="1">
    <source>
        <dbReference type="ARBA" id="ARBA00006019"/>
    </source>
</evidence>
<dbReference type="Pfam" id="PF00888">
    <property type="entry name" value="Cullin"/>
    <property type="match status" value="1"/>
</dbReference>
<dbReference type="PANTHER" id="PTHR11932">
    <property type="entry name" value="CULLIN"/>
    <property type="match status" value="1"/>
</dbReference>
<keyword evidence="7" id="KW-1185">Reference proteome</keyword>
<dbReference type="Gene3D" id="1.20.1310.10">
    <property type="entry name" value="Cullin Repeats"/>
    <property type="match status" value="3"/>
</dbReference>
<evidence type="ECO:0000256" key="2">
    <source>
        <dbReference type="ARBA" id="ARBA00022499"/>
    </source>
</evidence>
<reference evidence="6 7" key="1">
    <citation type="submission" date="2010-05" db="EMBL/GenBank/DDBJ databases">
        <title>The Genome Sequence of Thecamonas trahens ATCC 50062.</title>
        <authorList>
            <consortium name="The Broad Institute Genome Sequencing Platform"/>
            <person name="Russ C."/>
            <person name="Cuomo C."/>
            <person name="Shea T."/>
            <person name="Young S.K."/>
            <person name="Zeng Q."/>
            <person name="Koehrsen M."/>
            <person name="Haas B."/>
            <person name="Borodovsky M."/>
            <person name="Guigo R."/>
            <person name="Alvarado L."/>
            <person name="Berlin A."/>
            <person name="Bochicchio J."/>
            <person name="Borenstein D."/>
            <person name="Chapman S."/>
            <person name="Chen Z."/>
            <person name="Freedman E."/>
            <person name="Gellesch M."/>
            <person name="Goldberg J."/>
            <person name="Griggs A."/>
            <person name="Gujja S."/>
            <person name="Heilman E."/>
            <person name="Heiman D."/>
            <person name="Hepburn T."/>
            <person name="Howarth C."/>
            <person name="Jen D."/>
            <person name="Larson L."/>
            <person name="Mehta T."/>
            <person name="Park D."/>
            <person name="Pearson M."/>
            <person name="Roberts A."/>
            <person name="Saif S."/>
            <person name="Shenoy N."/>
            <person name="Sisk P."/>
            <person name="Stolte C."/>
            <person name="Sykes S."/>
            <person name="Thomson T."/>
            <person name="Walk T."/>
            <person name="White J."/>
            <person name="Yandava C."/>
            <person name="Burger G."/>
            <person name="Gray M.W."/>
            <person name="Holland P.W.H."/>
            <person name="King N."/>
            <person name="Lang F.B.F."/>
            <person name="Roger A.J."/>
            <person name="Ruiz-Trillo I."/>
            <person name="Lander E."/>
            <person name="Nusbaum C."/>
        </authorList>
    </citation>
    <scope>NUCLEOTIDE SEQUENCE [LARGE SCALE GENOMIC DNA]</scope>
    <source>
        <strain evidence="6 7">ATCC 50062</strain>
    </source>
</reference>
<comment type="similarity">
    <text evidence="1">Belongs to the cullin family.</text>
</comment>
<name>A0A0L0D7P4_THETB</name>
<dbReference type="AlphaFoldDB" id="A0A0L0D7P4"/>
<dbReference type="InterPro" id="IPR045093">
    <property type="entry name" value="Cullin"/>
</dbReference>
<dbReference type="Proteomes" id="UP000054408">
    <property type="component" value="Unassembled WGS sequence"/>
</dbReference>
<feature type="compositionally biased region" description="Low complexity" evidence="4">
    <location>
        <begin position="375"/>
        <end position="394"/>
    </location>
</feature>
<protein>
    <recommendedName>
        <fullName evidence="5">Cullin N-terminal domain-containing protein</fullName>
    </recommendedName>
</protein>
<keyword evidence="3" id="KW-0832">Ubl conjugation</keyword>
<evidence type="ECO:0000313" key="7">
    <source>
        <dbReference type="Proteomes" id="UP000054408"/>
    </source>
</evidence>
<dbReference type="FunFam" id="1.20.1310.10:FF:000001">
    <property type="entry name" value="Cullin 3"/>
    <property type="match status" value="1"/>
</dbReference>
<dbReference type="GO" id="GO:0006511">
    <property type="term" value="P:ubiquitin-dependent protein catabolic process"/>
    <property type="evidence" value="ECO:0007669"/>
    <property type="project" value="InterPro"/>
</dbReference>
<evidence type="ECO:0000256" key="3">
    <source>
        <dbReference type="ARBA" id="ARBA00022843"/>
    </source>
</evidence>
<feature type="compositionally biased region" description="Low complexity" evidence="4">
    <location>
        <begin position="342"/>
        <end position="368"/>
    </location>
</feature>
<evidence type="ECO:0000259" key="5">
    <source>
        <dbReference type="Pfam" id="PF00888"/>
    </source>
</evidence>